<sequence length="230" mass="25682">MSGPRTRRPRWGKDAEKYLLADEPPVIATRRHPAVLARPLIRGVPALAVGIWVLQLDPANRVSAVVGLVVVLGALGYLALYVAEWWVRHFLVTRRRVLLTSGVIIRTVAVMPLRRITDLTWKETFWGQVLGYGTFRFESAGQSQGLDVIDYMPHADALYKRLSELMFGTDSSSNPVSSDEDAEGSLAADDRGEPDAPEQRMPRPLTNGRRHDTAPIPRLRPTRARDPLDD</sequence>
<keyword evidence="6" id="KW-1185">Reference proteome</keyword>
<feature type="transmembrane region" description="Helical" evidence="2">
    <location>
        <begin position="62"/>
        <end position="87"/>
    </location>
</feature>
<dbReference type="Pfam" id="PF03703">
    <property type="entry name" value="bPH_2"/>
    <property type="match status" value="1"/>
</dbReference>
<keyword evidence="2" id="KW-0472">Membrane</keyword>
<feature type="domain" description="YdbS-like PH" evidence="3">
    <location>
        <begin position="86"/>
        <end position="160"/>
    </location>
</feature>
<dbReference type="PANTHER" id="PTHR37938:SF1">
    <property type="entry name" value="BLL0215 PROTEIN"/>
    <property type="match status" value="1"/>
</dbReference>
<evidence type="ECO:0000259" key="3">
    <source>
        <dbReference type="Pfam" id="PF03703"/>
    </source>
</evidence>
<evidence type="ECO:0000313" key="7">
    <source>
        <dbReference type="Proteomes" id="UP000471152"/>
    </source>
</evidence>
<keyword evidence="2" id="KW-0812">Transmembrane</keyword>
<dbReference type="Proteomes" id="UP000471152">
    <property type="component" value="Unassembled WGS sequence"/>
</dbReference>
<evidence type="ECO:0000256" key="1">
    <source>
        <dbReference type="SAM" id="MobiDB-lite"/>
    </source>
</evidence>
<feature type="region of interest" description="Disordered" evidence="1">
    <location>
        <begin position="170"/>
        <end position="230"/>
    </location>
</feature>
<dbReference type="PANTHER" id="PTHR37938">
    <property type="entry name" value="BLL0215 PROTEIN"/>
    <property type="match status" value="1"/>
</dbReference>
<dbReference type="EMBL" id="JAAGWH010000049">
    <property type="protein sequence ID" value="NEK95808.1"/>
    <property type="molecule type" value="Genomic_DNA"/>
</dbReference>
<dbReference type="RefSeq" id="WP_163612377.1">
    <property type="nucleotide sequence ID" value="NZ_JAAGWB010000051.1"/>
</dbReference>
<feature type="compositionally biased region" description="Basic and acidic residues" evidence="1">
    <location>
        <begin position="188"/>
        <end position="201"/>
    </location>
</feature>
<reference evidence="5 7" key="2">
    <citation type="submission" date="2020-02" db="EMBL/GenBank/DDBJ databases">
        <title>The WGS of Modestobacter muralis DSM 100205.</title>
        <authorList>
            <person name="Jiang Z."/>
        </authorList>
    </citation>
    <scope>NUCLEOTIDE SEQUENCE [LARGE SCALE GENOMIC DNA]</scope>
    <source>
        <strain evidence="5 7">DSM 100205</strain>
    </source>
</reference>
<keyword evidence="2" id="KW-1133">Transmembrane helix</keyword>
<dbReference type="AlphaFoldDB" id="A0A6P0F3E0"/>
<organism evidence="4 6">
    <name type="scientific">Modestobacter muralis</name>
    <dbReference type="NCBI Taxonomy" id="1608614"/>
    <lineage>
        <taxon>Bacteria</taxon>
        <taxon>Bacillati</taxon>
        <taxon>Actinomycetota</taxon>
        <taxon>Actinomycetes</taxon>
        <taxon>Geodermatophilales</taxon>
        <taxon>Geodermatophilaceae</taxon>
        <taxon>Modestobacter</taxon>
    </lineage>
</organism>
<evidence type="ECO:0000313" key="5">
    <source>
        <dbReference type="EMBL" id="NEN52696.1"/>
    </source>
</evidence>
<gene>
    <name evidence="5" type="ORF">G3R41_17445</name>
    <name evidence="4" type="ORF">GCU67_16795</name>
</gene>
<reference evidence="4 6" key="1">
    <citation type="submission" date="2020-01" db="EMBL/GenBank/DDBJ databases">
        <title>the WGS Modestobacter muralis CPCC 204518.</title>
        <authorList>
            <person name="Jiang Z."/>
        </authorList>
    </citation>
    <scope>NUCLEOTIDE SEQUENCE [LARGE SCALE GENOMIC DNA]</scope>
    <source>
        <strain evidence="4 6">DSM 100205</strain>
    </source>
</reference>
<dbReference type="Proteomes" id="UP000468828">
    <property type="component" value="Unassembled WGS sequence"/>
</dbReference>
<dbReference type="EMBL" id="JAAGWB010000051">
    <property type="protein sequence ID" value="NEN52696.1"/>
    <property type="molecule type" value="Genomic_DNA"/>
</dbReference>
<comment type="caution">
    <text evidence="4">The sequence shown here is derived from an EMBL/GenBank/DDBJ whole genome shotgun (WGS) entry which is preliminary data.</text>
</comment>
<evidence type="ECO:0000313" key="4">
    <source>
        <dbReference type="EMBL" id="NEK95808.1"/>
    </source>
</evidence>
<evidence type="ECO:0000313" key="6">
    <source>
        <dbReference type="Proteomes" id="UP000468828"/>
    </source>
</evidence>
<accession>A0A6P0F3E0</accession>
<name>A0A6P0F3E0_9ACTN</name>
<dbReference type="InterPro" id="IPR005182">
    <property type="entry name" value="YdbS-like_PH"/>
</dbReference>
<proteinExistence type="predicted"/>
<protein>
    <submittedName>
        <fullName evidence="4">PH domain-containing protein</fullName>
    </submittedName>
</protein>
<evidence type="ECO:0000256" key="2">
    <source>
        <dbReference type="SAM" id="Phobius"/>
    </source>
</evidence>